<feature type="coiled-coil region" evidence="6">
    <location>
        <begin position="85"/>
        <end position="115"/>
    </location>
</feature>
<feature type="transmembrane region" description="Helical" evidence="7">
    <location>
        <begin position="9"/>
        <end position="27"/>
    </location>
</feature>
<evidence type="ECO:0000256" key="1">
    <source>
        <dbReference type="ARBA" id="ARBA00009369"/>
    </source>
</evidence>
<evidence type="ECO:0000256" key="3">
    <source>
        <dbReference type="ARBA" id="ARBA00022960"/>
    </source>
</evidence>
<dbReference type="InterPro" id="IPR042177">
    <property type="entry name" value="Cell/Rod_1"/>
</dbReference>
<sequence>MAFFSNKKLFIILIGVIVLVALIGFSLKERSNLTTAEQFVNDTVGWAQHIIYAPVEFVSDIFTNIDDFRDTYKENQILKEKLSQYKGLIYEVQEIKEENKELRNLLDLKESESLRDYEPIQATVMSRSPERWIEQVTINKGKQDGVKANMAVITADGMVGKVQTPSQFTSTVKLLTGFDQFNRISATISREKGEGKNIVGMIEGFDEESNSLLFRIIEKSDKDVKEGELVFSSGMGGVFPAGLPIGTVKETAPDKYGLTKTALIEPAADMYEINQVMVVDRSIATDEKTEDKEEE</sequence>
<name>A0AAC9J1W8_VIRHA</name>
<keyword evidence="6" id="KW-0175">Coiled coil</keyword>
<evidence type="ECO:0000256" key="6">
    <source>
        <dbReference type="SAM" id="Coils"/>
    </source>
</evidence>
<dbReference type="GO" id="GO:0005886">
    <property type="term" value="C:plasma membrane"/>
    <property type="evidence" value="ECO:0007669"/>
    <property type="project" value="TreeGrafter"/>
</dbReference>
<dbReference type="Proteomes" id="UP000182945">
    <property type="component" value="Chromosome"/>
</dbReference>
<dbReference type="Gene3D" id="2.40.10.350">
    <property type="entry name" value="Rod shape-determining protein MreC, domain 2"/>
    <property type="match status" value="1"/>
</dbReference>
<evidence type="ECO:0000256" key="4">
    <source>
        <dbReference type="ARBA" id="ARBA00032089"/>
    </source>
</evidence>
<dbReference type="KEGG" id="vhl:BME96_08075"/>
<dbReference type="EMBL" id="CP017962">
    <property type="protein sequence ID" value="APC48134.1"/>
    <property type="molecule type" value="Genomic_DNA"/>
</dbReference>
<keyword evidence="7" id="KW-1133">Transmembrane helix</keyword>
<dbReference type="InterPro" id="IPR007221">
    <property type="entry name" value="MreC"/>
</dbReference>
<dbReference type="AlphaFoldDB" id="A0AAC9J1W8"/>
<keyword evidence="3 5" id="KW-0133">Cell shape</keyword>
<comment type="similarity">
    <text evidence="1 5">Belongs to the MreC family.</text>
</comment>
<dbReference type="RefSeq" id="WP_071648843.1">
    <property type="nucleotide sequence ID" value="NZ_CP017962.1"/>
</dbReference>
<dbReference type="PANTHER" id="PTHR34138">
    <property type="entry name" value="CELL SHAPE-DETERMINING PROTEIN MREC"/>
    <property type="match status" value="1"/>
</dbReference>
<accession>A0AAC9J1W8</accession>
<evidence type="ECO:0000313" key="10">
    <source>
        <dbReference type="Proteomes" id="UP000182945"/>
    </source>
</evidence>
<dbReference type="NCBIfam" id="TIGR00219">
    <property type="entry name" value="mreC"/>
    <property type="match status" value="1"/>
</dbReference>
<evidence type="ECO:0000259" key="8">
    <source>
        <dbReference type="Pfam" id="PF04085"/>
    </source>
</evidence>
<evidence type="ECO:0000256" key="5">
    <source>
        <dbReference type="PIRNR" id="PIRNR038471"/>
    </source>
</evidence>
<gene>
    <name evidence="9" type="ORF">BME96_08075</name>
</gene>
<evidence type="ECO:0000256" key="2">
    <source>
        <dbReference type="ARBA" id="ARBA00013855"/>
    </source>
</evidence>
<proteinExistence type="inferred from homology"/>
<dbReference type="Gene3D" id="2.40.10.340">
    <property type="entry name" value="Rod shape-determining protein MreC, domain 1"/>
    <property type="match status" value="1"/>
</dbReference>
<dbReference type="Pfam" id="PF04085">
    <property type="entry name" value="MreC"/>
    <property type="match status" value="1"/>
</dbReference>
<evidence type="ECO:0000313" key="9">
    <source>
        <dbReference type="EMBL" id="APC48134.1"/>
    </source>
</evidence>
<keyword evidence="7" id="KW-0472">Membrane</keyword>
<dbReference type="InterPro" id="IPR055342">
    <property type="entry name" value="MreC_beta-barrel_core"/>
</dbReference>
<dbReference type="PANTHER" id="PTHR34138:SF1">
    <property type="entry name" value="CELL SHAPE-DETERMINING PROTEIN MREC"/>
    <property type="match status" value="1"/>
</dbReference>
<protein>
    <recommendedName>
        <fullName evidence="2 5">Cell shape-determining protein MreC</fullName>
    </recommendedName>
    <alternativeName>
        <fullName evidence="4 5">Cell shape protein MreC</fullName>
    </alternativeName>
</protein>
<feature type="domain" description="Rod shape-determining protein MreC beta-barrel core" evidence="8">
    <location>
        <begin position="124"/>
        <end position="279"/>
    </location>
</feature>
<dbReference type="GO" id="GO:0008360">
    <property type="term" value="P:regulation of cell shape"/>
    <property type="evidence" value="ECO:0007669"/>
    <property type="project" value="UniProtKB-KW"/>
</dbReference>
<organism evidence="9 10">
    <name type="scientific">Virgibacillus halodenitrificans</name>
    <name type="common">Bacillus halodenitrificans</name>
    <dbReference type="NCBI Taxonomy" id="1482"/>
    <lineage>
        <taxon>Bacteria</taxon>
        <taxon>Bacillati</taxon>
        <taxon>Bacillota</taxon>
        <taxon>Bacilli</taxon>
        <taxon>Bacillales</taxon>
        <taxon>Bacillaceae</taxon>
        <taxon>Virgibacillus</taxon>
    </lineage>
</organism>
<dbReference type="GeneID" id="71514346"/>
<dbReference type="InterPro" id="IPR042175">
    <property type="entry name" value="Cell/Rod_MreC_2"/>
</dbReference>
<keyword evidence="7" id="KW-0812">Transmembrane</keyword>
<comment type="function">
    <text evidence="5">Involved in formation and maintenance of cell shape.</text>
</comment>
<evidence type="ECO:0000256" key="7">
    <source>
        <dbReference type="SAM" id="Phobius"/>
    </source>
</evidence>
<reference evidence="9 10" key="1">
    <citation type="submission" date="2016-11" db="EMBL/GenBank/DDBJ databases">
        <title>Complete genome sequencing of Virgibacillus halodenitrificans PDB-F2.</title>
        <authorList>
            <person name="Sun Z."/>
            <person name="Zhou Y."/>
            <person name="Li H."/>
        </authorList>
    </citation>
    <scope>NUCLEOTIDE SEQUENCE [LARGE SCALE GENOMIC DNA]</scope>
    <source>
        <strain evidence="9 10">PDB-F2</strain>
    </source>
</reference>
<dbReference type="PIRSF" id="PIRSF038471">
    <property type="entry name" value="MreC"/>
    <property type="match status" value="1"/>
</dbReference>